<dbReference type="RefSeq" id="WP_143782588.1">
    <property type="nucleotide sequence ID" value="NZ_CP041616.1"/>
</dbReference>
<organism evidence="1 2">
    <name type="scientific">Ornithinimicrobium ciconiae</name>
    <dbReference type="NCBI Taxonomy" id="2594265"/>
    <lineage>
        <taxon>Bacteria</taxon>
        <taxon>Bacillati</taxon>
        <taxon>Actinomycetota</taxon>
        <taxon>Actinomycetes</taxon>
        <taxon>Micrococcales</taxon>
        <taxon>Ornithinimicrobiaceae</taxon>
        <taxon>Ornithinimicrobium</taxon>
    </lineage>
</organism>
<accession>A0A516G8Q6</accession>
<reference evidence="1 2" key="1">
    <citation type="submission" date="2019-07" db="EMBL/GenBank/DDBJ databases">
        <title>complete genome sequencing of Ornithinimicrobium sp. H23M54.</title>
        <authorList>
            <person name="Bae J.-W."/>
            <person name="Lee S.-Y."/>
        </authorList>
    </citation>
    <scope>NUCLEOTIDE SEQUENCE [LARGE SCALE GENOMIC DNA]</scope>
    <source>
        <strain evidence="1 2">H23M54</strain>
    </source>
</reference>
<dbReference type="Gene3D" id="3.40.50.720">
    <property type="entry name" value="NAD(P)-binding Rossmann-like Domain"/>
    <property type="match status" value="1"/>
</dbReference>
<sequence length="279" mass="29815">MCPMVRLRPTARPVRRGPGEVQFGLAPGHGIVLAGLSEAESDLLLSLAGDAGTSRDAALARRFGVPQSRVDQFVNTLRAHHLLMDAGDAARLAPVQEPPLLAVPGAGPIVERIRQEFVDAGCRVTAHGDPGVERTELVVLCALDALTPDAGRAWQAAGTAQVPVVLRADAVVIGPLIHPGKSPCLRCLDLHRRDRDGAWPRILSQLACDTDDLTSLVAAPETQAAAVAALVVMVALESLISPQPAVGISWQISLPWPDVRTRRWERHPHCPCLSEPSRR</sequence>
<name>A0A516G8Q6_9MICO</name>
<dbReference type="KEGG" id="orz:FNH13_05755"/>
<dbReference type="Proteomes" id="UP000315395">
    <property type="component" value="Chromosome"/>
</dbReference>
<gene>
    <name evidence="1" type="ORF">FNH13_05755</name>
</gene>
<keyword evidence="2" id="KW-1185">Reference proteome</keyword>
<evidence type="ECO:0000313" key="1">
    <source>
        <dbReference type="EMBL" id="QDO87913.1"/>
    </source>
</evidence>
<dbReference type="AlphaFoldDB" id="A0A516G8Q6"/>
<dbReference type="NCBIfam" id="TIGR03882">
    <property type="entry name" value="cyclo_dehyd_2"/>
    <property type="match status" value="1"/>
</dbReference>
<dbReference type="OrthoDB" id="4426339at2"/>
<protein>
    <submittedName>
        <fullName evidence="1">TOMM leader peptide-binding protein</fullName>
    </submittedName>
</protein>
<evidence type="ECO:0000313" key="2">
    <source>
        <dbReference type="Proteomes" id="UP000315395"/>
    </source>
</evidence>
<proteinExistence type="predicted"/>
<dbReference type="InterPro" id="IPR022291">
    <property type="entry name" value="Bacteriocin_synth_cyclodeHase"/>
</dbReference>
<dbReference type="EMBL" id="CP041616">
    <property type="protein sequence ID" value="QDO87913.1"/>
    <property type="molecule type" value="Genomic_DNA"/>
</dbReference>